<dbReference type="InterPro" id="IPR003660">
    <property type="entry name" value="HAMP_dom"/>
</dbReference>
<dbReference type="AlphaFoldDB" id="A0AAU7FAN4"/>
<evidence type="ECO:0000259" key="12">
    <source>
        <dbReference type="PROSITE" id="PS50885"/>
    </source>
</evidence>
<dbReference type="CDD" id="cd00082">
    <property type="entry name" value="HisKA"/>
    <property type="match status" value="1"/>
</dbReference>
<dbReference type="SUPFAM" id="SSF55785">
    <property type="entry name" value="PYP-like sensor domain (PAS domain)"/>
    <property type="match status" value="1"/>
</dbReference>
<dbReference type="EC" id="2.7.13.3" evidence="3"/>
<keyword evidence="9" id="KW-0812">Transmembrane</keyword>
<dbReference type="SMART" id="SM00388">
    <property type="entry name" value="HisKA"/>
    <property type="match status" value="1"/>
</dbReference>
<keyword evidence="8" id="KW-0175">Coiled coil</keyword>
<dbReference type="InterPro" id="IPR036097">
    <property type="entry name" value="HisK_dim/P_sf"/>
</dbReference>
<dbReference type="Gene3D" id="1.10.287.130">
    <property type="match status" value="1"/>
</dbReference>
<dbReference type="FunFam" id="3.30.565.10:FF:000006">
    <property type="entry name" value="Sensor histidine kinase WalK"/>
    <property type="match status" value="1"/>
</dbReference>
<evidence type="ECO:0000256" key="8">
    <source>
        <dbReference type="SAM" id="Coils"/>
    </source>
</evidence>
<evidence type="ECO:0000256" key="7">
    <source>
        <dbReference type="ARBA" id="ARBA00023136"/>
    </source>
</evidence>
<feature type="coiled-coil region" evidence="8">
    <location>
        <begin position="201"/>
        <end position="228"/>
    </location>
</feature>
<dbReference type="PANTHER" id="PTHR42878">
    <property type="entry name" value="TWO-COMPONENT HISTIDINE KINASE"/>
    <property type="match status" value="1"/>
</dbReference>
<dbReference type="CDD" id="cd00130">
    <property type="entry name" value="PAS"/>
    <property type="match status" value="1"/>
</dbReference>
<dbReference type="Pfam" id="PF08447">
    <property type="entry name" value="PAS_3"/>
    <property type="match status" value="1"/>
</dbReference>
<dbReference type="PROSITE" id="PS50885">
    <property type="entry name" value="HAMP"/>
    <property type="match status" value="1"/>
</dbReference>
<dbReference type="InterPro" id="IPR013655">
    <property type="entry name" value="PAS_fold_3"/>
</dbReference>
<dbReference type="KEGG" id="cmav:ABHF33_02205"/>
<feature type="domain" description="Histidine kinase" evidence="10">
    <location>
        <begin position="397"/>
        <end position="611"/>
    </location>
</feature>
<keyword evidence="9" id="KW-1133">Transmembrane helix</keyword>
<evidence type="ECO:0000313" key="13">
    <source>
        <dbReference type="EMBL" id="XBM01120.1"/>
    </source>
</evidence>
<evidence type="ECO:0000256" key="9">
    <source>
        <dbReference type="SAM" id="Phobius"/>
    </source>
</evidence>
<dbReference type="InterPro" id="IPR050351">
    <property type="entry name" value="BphY/WalK/GraS-like"/>
</dbReference>
<dbReference type="RefSeq" id="WP_348945432.1">
    <property type="nucleotide sequence ID" value="NZ_CP157355.1"/>
</dbReference>
<evidence type="ECO:0000256" key="6">
    <source>
        <dbReference type="ARBA" id="ARBA00022777"/>
    </source>
</evidence>
<dbReference type="PROSITE" id="PS50109">
    <property type="entry name" value="HIS_KIN"/>
    <property type="match status" value="1"/>
</dbReference>
<evidence type="ECO:0000256" key="3">
    <source>
        <dbReference type="ARBA" id="ARBA00012438"/>
    </source>
</evidence>
<comment type="subcellular location">
    <subcellularLocation>
        <location evidence="2">Cell inner membrane</location>
        <topology evidence="2">Multi-pass membrane protein</topology>
    </subcellularLocation>
</comment>
<proteinExistence type="predicted"/>
<dbReference type="InterPro" id="IPR036890">
    <property type="entry name" value="HATPase_C_sf"/>
</dbReference>
<reference evidence="13" key="1">
    <citation type="submission" date="2024-05" db="EMBL/GenBank/DDBJ databases">
        <authorList>
            <person name="Yang L."/>
            <person name="Pan L."/>
        </authorList>
    </citation>
    <scope>NUCLEOTIDE SEQUENCE</scope>
    <source>
        <strain evidence="13">FCG-7</strain>
    </source>
</reference>
<dbReference type="SUPFAM" id="SSF55874">
    <property type="entry name" value="ATPase domain of HSP90 chaperone/DNA topoisomerase II/histidine kinase"/>
    <property type="match status" value="1"/>
</dbReference>
<feature type="transmembrane region" description="Helical" evidence="9">
    <location>
        <begin position="143"/>
        <end position="162"/>
    </location>
</feature>
<dbReference type="EMBL" id="CP157355">
    <property type="protein sequence ID" value="XBM01120.1"/>
    <property type="molecule type" value="Genomic_DNA"/>
</dbReference>
<evidence type="ECO:0000256" key="1">
    <source>
        <dbReference type="ARBA" id="ARBA00000085"/>
    </source>
</evidence>
<dbReference type="GO" id="GO:0000155">
    <property type="term" value="F:phosphorelay sensor kinase activity"/>
    <property type="evidence" value="ECO:0007669"/>
    <property type="project" value="InterPro"/>
</dbReference>
<keyword evidence="7 9" id="KW-0472">Membrane</keyword>
<evidence type="ECO:0000256" key="5">
    <source>
        <dbReference type="ARBA" id="ARBA00022679"/>
    </source>
</evidence>
<dbReference type="SUPFAM" id="SSF158472">
    <property type="entry name" value="HAMP domain-like"/>
    <property type="match status" value="1"/>
</dbReference>
<keyword evidence="5" id="KW-0808">Transferase</keyword>
<keyword evidence="4" id="KW-0597">Phosphoprotein</keyword>
<dbReference type="Gene3D" id="3.30.450.20">
    <property type="entry name" value="PAS domain"/>
    <property type="match status" value="1"/>
</dbReference>
<dbReference type="Gene3D" id="3.30.565.10">
    <property type="entry name" value="Histidine kinase-like ATPase, C-terminal domain"/>
    <property type="match status" value="1"/>
</dbReference>
<name>A0AAU7FAN4_9NEIS</name>
<dbReference type="PRINTS" id="PR00344">
    <property type="entry name" value="BCTRLSENSOR"/>
</dbReference>
<dbReference type="InterPro" id="IPR005467">
    <property type="entry name" value="His_kinase_dom"/>
</dbReference>
<dbReference type="Pfam" id="PF00512">
    <property type="entry name" value="HisKA"/>
    <property type="match status" value="1"/>
</dbReference>
<dbReference type="Gene3D" id="6.10.340.10">
    <property type="match status" value="1"/>
</dbReference>
<accession>A0AAU7FAN4</accession>
<dbReference type="PANTHER" id="PTHR42878:SF15">
    <property type="entry name" value="BACTERIOPHYTOCHROME"/>
    <property type="match status" value="1"/>
</dbReference>
<evidence type="ECO:0000256" key="4">
    <source>
        <dbReference type="ARBA" id="ARBA00022553"/>
    </source>
</evidence>
<dbReference type="Pfam" id="PF02518">
    <property type="entry name" value="HATPase_c"/>
    <property type="match status" value="1"/>
</dbReference>
<dbReference type="GO" id="GO:0005886">
    <property type="term" value="C:plasma membrane"/>
    <property type="evidence" value="ECO:0007669"/>
    <property type="project" value="UniProtKB-SubCell"/>
</dbReference>
<keyword evidence="13" id="KW-0067">ATP-binding</keyword>
<evidence type="ECO:0000256" key="2">
    <source>
        <dbReference type="ARBA" id="ARBA00004429"/>
    </source>
</evidence>
<comment type="catalytic activity">
    <reaction evidence="1">
        <text>ATP + protein L-histidine = ADP + protein N-phospho-L-histidine.</text>
        <dbReference type="EC" id="2.7.13.3"/>
    </reaction>
</comment>
<dbReference type="InterPro" id="IPR000014">
    <property type="entry name" value="PAS"/>
</dbReference>
<dbReference type="PROSITE" id="PS50113">
    <property type="entry name" value="PAC"/>
    <property type="match status" value="1"/>
</dbReference>
<organism evidence="13">
    <name type="scientific">Chitinibacter mangrovi</name>
    <dbReference type="NCBI Taxonomy" id="3153927"/>
    <lineage>
        <taxon>Bacteria</taxon>
        <taxon>Pseudomonadati</taxon>
        <taxon>Pseudomonadota</taxon>
        <taxon>Betaproteobacteria</taxon>
        <taxon>Neisseriales</taxon>
        <taxon>Chitinibacteraceae</taxon>
        <taxon>Chitinibacter</taxon>
    </lineage>
</organism>
<sequence length="617" mass="70162">MNLSLRPAVILAILLGLLLPASINGYLSIRTDLANAEKNIRQDHERLVEILVLGMQEPLWNLAPESGKPLLDSVMSDPRVIRIVVNDASLGVFLNSNKPERRLGKLSSLSHLVSKQGNVIGNVTLELDDGLAKQAIERKQQQYLIAVAIQVAFSLGLILFLLNSRVLRPLEKLTQQSTQLANDQLDRPFIWHREDEIGQLGSALEQTRQALQKMISTLEQKNLQLEADLMSRQQIESALRVSEDRMRRLVESTRLIPWDARPEEWRFTYVGPQAEQLLNYPLAVWYSEGFLSSYLHPDDRHYAYPLFADVHEPGQVYEFECRLLAANGKEVWVQIMATCDLDPAGLPHLQGFLFDISQRKHNEIQLESYRHHLENAIEDRSRELATSNHELEILTNILTHDLRTPLRTIEGFSQVLVDDYQDNLDSNARNYLQRIRGSINGMASRIDDLLMLQQFSRTEVRPQSVDLSAMGHDIMDEITMLQPDRACEITITPDLNVDADPRLLRIALFNLLENAWKYSQSKDIIRISLGSTHVNGQMVYYVADEGIGFNMSQAKNLFTPFYRLHSQAQYSGNGIGLTAVQRIISRHGGRIWAKSTPGEGTVFYFTLPEQALKVQEV</sequence>
<dbReference type="GO" id="GO:0030295">
    <property type="term" value="F:protein kinase activator activity"/>
    <property type="evidence" value="ECO:0007669"/>
    <property type="project" value="TreeGrafter"/>
</dbReference>
<dbReference type="InterPro" id="IPR003661">
    <property type="entry name" value="HisK_dim/P_dom"/>
</dbReference>
<dbReference type="InterPro" id="IPR035965">
    <property type="entry name" value="PAS-like_dom_sf"/>
</dbReference>
<dbReference type="GO" id="GO:0007234">
    <property type="term" value="P:osmosensory signaling via phosphorelay pathway"/>
    <property type="evidence" value="ECO:0007669"/>
    <property type="project" value="TreeGrafter"/>
</dbReference>
<dbReference type="GO" id="GO:0000156">
    <property type="term" value="F:phosphorelay response regulator activity"/>
    <property type="evidence" value="ECO:0007669"/>
    <property type="project" value="TreeGrafter"/>
</dbReference>
<dbReference type="InterPro" id="IPR003594">
    <property type="entry name" value="HATPase_dom"/>
</dbReference>
<dbReference type="CDD" id="cd06225">
    <property type="entry name" value="HAMP"/>
    <property type="match status" value="1"/>
</dbReference>
<dbReference type="GO" id="GO:0005524">
    <property type="term" value="F:ATP binding"/>
    <property type="evidence" value="ECO:0007669"/>
    <property type="project" value="UniProtKB-KW"/>
</dbReference>
<dbReference type="InterPro" id="IPR000700">
    <property type="entry name" value="PAS-assoc_C"/>
</dbReference>
<gene>
    <name evidence="13" type="ORF">ABHF33_02205</name>
</gene>
<dbReference type="SMART" id="SM00387">
    <property type="entry name" value="HATPase_c"/>
    <property type="match status" value="1"/>
</dbReference>
<keyword evidence="6" id="KW-0418">Kinase</keyword>
<evidence type="ECO:0000259" key="10">
    <source>
        <dbReference type="PROSITE" id="PS50109"/>
    </source>
</evidence>
<dbReference type="SMART" id="SM00304">
    <property type="entry name" value="HAMP"/>
    <property type="match status" value="1"/>
</dbReference>
<keyword evidence="13" id="KW-0547">Nucleotide-binding</keyword>
<evidence type="ECO:0000259" key="11">
    <source>
        <dbReference type="PROSITE" id="PS50113"/>
    </source>
</evidence>
<dbReference type="Pfam" id="PF00672">
    <property type="entry name" value="HAMP"/>
    <property type="match status" value="1"/>
</dbReference>
<dbReference type="SUPFAM" id="SSF47384">
    <property type="entry name" value="Homodimeric domain of signal transducing histidine kinase"/>
    <property type="match status" value="1"/>
</dbReference>
<feature type="domain" description="HAMP" evidence="12">
    <location>
        <begin position="164"/>
        <end position="216"/>
    </location>
</feature>
<protein>
    <recommendedName>
        <fullName evidence="3">histidine kinase</fullName>
        <ecNumber evidence="3">2.7.13.3</ecNumber>
    </recommendedName>
</protein>
<feature type="domain" description="PAC" evidence="11">
    <location>
        <begin position="317"/>
        <end position="368"/>
    </location>
</feature>
<dbReference type="InterPro" id="IPR004358">
    <property type="entry name" value="Sig_transdc_His_kin-like_C"/>
</dbReference>